<dbReference type="OrthoDB" id="9807580at2"/>
<protein>
    <submittedName>
        <fullName evidence="1">Phytoene synthase</fullName>
        <ecNumber evidence="1">2.5.1.-</ecNumber>
    </submittedName>
</protein>
<dbReference type="EC" id="2.5.1.-" evidence="1"/>
<dbReference type="GO" id="GO:0004311">
    <property type="term" value="F:geranylgeranyl diphosphate synthase activity"/>
    <property type="evidence" value="ECO:0007669"/>
    <property type="project" value="InterPro"/>
</dbReference>
<dbReference type="NCBIfam" id="TIGR03464">
    <property type="entry name" value="HpnC"/>
    <property type="match status" value="1"/>
</dbReference>
<reference evidence="1 2" key="1">
    <citation type="submission" date="2019-07" db="EMBL/GenBank/DDBJ databases">
        <title>Tepidimonas charontis SPSP-6 draft genome.</title>
        <authorList>
            <person name="Da Costa M.S."/>
            <person name="Froufe H.J.C."/>
            <person name="Egas C."/>
            <person name="Albuquerque L."/>
        </authorList>
    </citation>
    <scope>NUCLEOTIDE SEQUENCE [LARGE SCALE GENOMIC DNA]</scope>
    <source>
        <strain evidence="1 2">SPSP-6</strain>
    </source>
</reference>
<organism evidence="1 2">
    <name type="scientific">Tepidimonas charontis</name>
    <dbReference type="NCBI Taxonomy" id="2267262"/>
    <lineage>
        <taxon>Bacteria</taxon>
        <taxon>Pseudomonadati</taxon>
        <taxon>Pseudomonadota</taxon>
        <taxon>Betaproteobacteria</taxon>
        <taxon>Burkholderiales</taxon>
        <taxon>Tepidimonas</taxon>
    </lineage>
</organism>
<dbReference type="InterPro" id="IPR002060">
    <property type="entry name" value="Squ/phyt_synthse"/>
</dbReference>
<dbReference type="SFLD" id="SFLDG01018">
    <property type="entry name" value="Squalene/Phytoene_Synthase_Lik"/>
    <property type="match status" value="1"/>
</dbReference>
<dbReference type="RefSeq" id="WP_144327229.1">
    <property type="nucleotide sequence ID" value="NZ_VJON01000002.1"/>
</dbReference>
<dbReference type="InterPro" id="IPR044843">
    <property type="entry name" value="Trans_IPPS_bact-type"/>
</dbReference>
<accession>A0A554XJZ4</accession>
<dbReference type="SFLD" id="SFLDS00005">
    <property type="entry name" value="Isoprenoid_Synthase_Type_I"/>
    <property type="match status" value="1"/>
</dbReference>
<dbReference type="AlphaFoldDB" id="A0A554XJZ4"/>
<sequence length="303" mass="33780">MAFIHGVDHPENFPVASWLCPPAWRDAVRALYAFARTADDLADEGRAPPAQRLAALQALRVQVMALWNAPTAAASTAAPMLAALAQARQRHQLPLPPLLDLLDAFEQDVRWQASGRRWRDDAELLAYCRRSAQPVGRMLLHLAGVHDAASVAQSDAICSGLQLINMAQDVGIDLARGRCYLSDARLRRHGLDPAQPPERWDPARLASAVRELAASGRALLARGWPLPQRVGGRFGWELRLVLEGGWRIAERIERTGGRTWQQRPRLRWADAPALLWRSLWRHRRHARAPAVTIPDPVFHSSTT</sequence>
<dbReference type="PANTHER" id="PTHR31480">
    <property type="entry name" value="BIFUNCTIONAL LYCOPENE CYCLASE/PHYTOENE SYNTHASE"/>
    <property type="match status" value="1"/>
</dbReference>
<evidence type="ECO:0000313" key="1">
    <source>
        <dbReference type="EMBL" id="TSE36145.1"/>
    </source>
</evidence>
<comment type="caution">
    <text evidence="1">The sequence shown here is derived from an EMBL/GenBank/DDBJ whole genome shotgun (WGS) entry which is preliminary data.</text>
</comment>
<dbReference type="Gene3D" id="1.10.600.10">
    <property type="entry name" value="Farnesyl Diphosphate Synthase"/>
    <property type="match status" value="1"/>
</dbReference>
<evidence type="ECO:0000313" key="2">
    <source>
        <dbReference type="Proteomes" id="UP000318294"/>
    </source>
</evidence>
<proteinExistence type="predicted"/>
<dbReference type="InterPro" id="IPR008949">
    <property type="entry name" value="Isoprenoid_synthase_dom_sf"/>
</dbReference>
<keyword evidence="2" id="KW-1185">Reference proteome</keyword>
<dbReference type="Proteomes" id="UP000318294">
    <property type="component" value="Unassembled WGS sequence"/>
</dbReference>
<keyword evidence="1" id="KW-0808">Transferase</keyword>
<dbReference type="EMBL" id="VJON01000002">
    <property type="protein sequence ID" value="TSE36145.1"/>
    <property type="molecule type" value="Genomic_DNA"/>
</dbReference>
<dbReference type="InterPro" id="IPR017827">
    <property type="entry name" value="HSQ_synthase_HpnC"/>
</dbReference>
<dbReference type="Pfam" id="PF00494">
    <property type="entry name" value="SQS_PSY"/>
    <property type="match status" value="1"/>
</dbReference>
<gene>
    <name evidence="1" type="primary">crtB_1</name>
    <name evidence="1" type="ORF">Tchar_00195</name>
</gene>
<dbReference type="SFLD" id="SFLDG01212">
    <property type="entry name" value="Phytoene_synthase_like"/>
    <property type="match status" value="1"/>
</dbReference>
<dbReference type="SUPFAM" id="SSF48576">
    <property type="entry name" value="Terpenoid synthases"/>
    <property type="match status" value="1"/>
</dbReference>
<name>A0A554XJZ4_9BURK</name>